<keyword evidence="4 6" id="KW-1133">Transmembrane helix</keyword>
<dbReference type="Gene3D" id="1.20.1250.20">
    <property type="entry name" value="MFS general substrate transporter like domains"/>
    <property type="match status" value="2"/>
</dbReference>
<evidence type="ECO:0000313" key="9">
    <source>
        <dbReference type="Proteomes" id="UP000248631"/>
    </source>
</evidence>
<dbReference type="PANTHER" id="PTHR43791">
    <property type="entry name" value="PERMEASE-RELATED"/>
    <property type="match status" value="1"/>
</dbReference>
<evidence type="ECO:0000256" key="6">
    <source>
        <dbReference type="SAM" id="Phobius"/>
    </source>
</evidence>
<evidence type="ECO:0000256" key="3">
    <source>
        <dbReference type="ARBA" id="ARBA00022692"/>
    </source>
</evidence>
<name>A0ABX9BWF6_9BURK</name>
<dbReference type="CDD" id="cd17319">
    <property type="entry name" value="MFS_ExuT_GudP_like"/>
    <property type="match status" value="1"/>
</dbReference>
<evidence type="ECO:0000256" key="1">
    <source>
        <dbReference type="ARBA" id="ARBA00004141"/>
    </source>
</evidence>
<keyword evidence="2" id="KW-0813">Transport</keyword>
<dbReference type="Proteomes" id="UP000248631">
    <property type="component" value="Unassembled WGS sequence"/>
</dbReference>
<feature type="transmembrane region" description="Helical" evidence="6">
    <location>
        <begin position="146"/>
        <end position="169"/>
    </location>
</feature>
<feature type="transmembrane region" description="Helical" evidence="6">
    <location>
        <begin position="181"/>
        <end position="203"/>
    </location>
</feature>
<feature type="transmembrane region" description="Helical" evidence="6">
    <location>
        <begin position="20"/>
        <end position="38"/>
    </location>
</feature>
<dbReference type="SUPFAM" id="SSF103473">
    <property type="entry name" value="MFS general substrate transporter"/>
    <property type="match status" value="1"/>
</dbReference>
<evidence type="ECO:0000259" key="7">
    <source>
        <dbReference type="PROSITE" id="PS50850"/>
    </source>
</evidence>
<feature type="transmembrane region" description="Helical" evidence="6">
    <location>
        <begin position="88"/>
        <end position="107"/>
    </location>
</feature>
<evidence type="ECO:0000256" key="4">
    <source>
        <dbReference type="ARBA" id="ARBA00022989"/>
    </source>
</evidence>
<dbReference type="InterPro" id="IPR011701">
    <property type="entry name" value="MFS"/>
</dbReference>
<feature type="transmembrane region" description="Helical" evidence="6">
    <location>
        <begin position="369"/>
        <end position="389"/>
    </location>
</feature>
<evidence type="ECO:0000313" key="8">
    <source>
        <dbReference type="EMBL" id="RAM62203.1"/>
    </source>
</evidence>
<keyword evidence="9" id="KW-1185">Reference proteome</keyword>
<dbReference type="Pfam" id="PF07690">
    <property type="entry name" value="MFS_1"/>
    <property type="match status" value="1"/>
</dbReference>
<sequence>MYVADQQHVVMTELYRKINFRLLPFLLLCYLFACLDRINIGFAKLQMQSDLGLSDAAYGLGAGIFFIGYAMCEIPSNLLLPRLGASKVISRIMILWGLTSASMMFVTNETSFYVLRFLLGVFEAGFAPGMIFYLTCWYPQRRMARVMAIVMLAAPLAGIISAPLSAWLMKSFHQVHGLTGWQWMFLLEGLPCVVLGVACLKVLTDRPQDAKWLSDGEKKSLLDDIAPTMTRHHSFLHVLRDPKVYQLAIAYFCLICGIYAVNFWLPTIVKEAGVSDLTEIGLFTAIPYAAGAVCMVIFSYTSDRHHERRWHSAIPAVIAAVTLLAATLNSGNLLVSMLFMTVATAAIWVAYTVFWAIPPQLIKGDSAAGGIALINTIGLIGGFVSPTLIGWTRQMTGNTHAGLWIMAVLLFTAFVLLALNRMPHLAVAARPITSQT</sequence>
<feature type="transmembrane region" description="Helical" evidence="6">
    <location>
        <begin position="277"/>
        <end position="298"/>
    </location>
</feature>
<dbReference type="InterPro" id="IPR020846">
    <property type="entry name" value="MFS_dom"/>
</dbReference>
<feature type="transmembrane region" description="Helical" evidence="6">
    <location>
        <begin position="401"/>
        <end position="420"/>
    </location>
</feature>
<evidence type="ECO:0000256" key="2">
    <source>
        <dbReference type="ARBA" id="ARBA00022448"/>
    </source>
</evidence>
<feature type="transmembrane region" description="Helical" evidence="6">
    <location>
        <begin position="310"/>
        <end position="328"/>
    </location>
</feature>
<keyword evidence="5 6" id="KW-0472">Membrane</keyword>
<dbReference type="EMBL" id="JUGD01000028">
    <property type="protein sequence ID" value="RAM62203.1"/>
    <property type="molecule type" value="Genomic_DNA"/>
</dbReference>
<comment type="caution">
    <text evidence="8">The sequence shown here is derived from an EMBL/GenBank/DDBJ whole genome shotgun (WGS) entry which is preliminary data.</text>
</comment>
<organism evidence="8 9">
    <name type="scientific">Herbaspirillum rubrisubalbicans</name>
    <dbReference type="NCBI Taxonomy" id="80842"/>
    <lineage>
        <taxon>Bacteria</taxon>
        <taxon>Pseudomonadati</taxon>
        <taxon>Pseudomonadota</taxon>
        <taxon>Betaproteobacteria</taxon>
        <taxon>Burkholderiales</taxon>
        <taxon>Oxalobacteraceae</taxon>
        <taxon>Herbaspirillum</taxon>
    </lineage>
</organism>
<dbReference type="PROSITE" id="PS50850">
    <property type="entry name" value="MFS"/>
    <property type="match status" value="1"/>
</dbReference>
<feature type="transmembrane region" description="Helical" evidence="6">
    <location>
        <begin position="58"/>
        <end position="76"/>
    </location>
</feature>
<dbReference type="InterPro" id="IPR036259">
    <property type="entry name" value="MFS_trans_sf"/>
</dbReference>
<feature type="transmembrane region" description="Helical" evidence="6">
    <location>
        <begin position="244"/>
        <end position="265"/>
    </location>
</feature>
<keyword evidence="3 6" id="KW-0812">Transmembrane</keyword>
<proteinExistence type="predicted"/>
<comment type="subcellular location">
    <subcellularLocation>
        <location evidence="1">Membrane</location>
        <topology evidence="1">Multi-pass membrane protein</topology>
    </subcellularLocation>
</comment>
<reference evidence="8 9" key="1">
    <citation type="submission" date="2014-12" db="EMBL/GenBank/DDBJ databases">
        <title>Complete genome sequence of Herbaspirillum rubrisubalbicans Os38.</title>
        <authorList>
            <person name="Chen M."/>
            <person name="An Q."/>
        </authorList>
    </citation>
    <scope>NUCLEOTIDE SEQUENCE [LARGE SCALE GENOMIC DNA]</scope>
    <source>
        <strain evidence="8 9">Os38</strain>
    </source>
</reference>
<gene>
    <name evidence="8" type="ORF">RB24_21950</name>
</gene>
<feature type="transmembrane region" description="Helical" evidence="6">
    <location>
        <begin position="113"/>
        <end position="134"/>
    </location>
</feature>
<feature type="domain" description="Major facilitator superfamily (MFS) profile" evidence="7">
    <location>
        <begin position="22"/>
        <end position="425"/>
    </location>
</feature>
<protein>
    <submittedName>
        <fullName evidence="8">Major facilitator transporter</fullName>
    </submittedName>
</protein>
<feature type="transmembrane region" description="Helical" evidence="6">
    <location>
        <begin position="334"/>
        <end position="357"/>
    </location>
</feature>
<accession>A0ABX9BWF6</accession>
<evidence type="ECO:0000256" key="5">
    <source>
        <dbReference type="ARBA" id="ARBA00023136"/>
    </source>
</evidence>
<dbReference type="PANTHER" id="PTHR43791:SF36">
    <property type="entry name" value="TRANSPORTER, PUTATIVE (AFU_ORTHOLOGUE AFUA_6G08340)-RELATED"/>
    <property type="match status" value="1"/>
</dbReference>